<proteinExistence type="predicted"/>
<organism evidence="1 2">
    <name type="scientific">Aphanothece hegewaldii CCALA 016</name>
    <dbReference type="NCBI Taxonomy" id="2107694"/>
    <lineage>
        <taxon>Bacteria</taxon>
        <taxon>Bacillati</taxon>
        <taxon>Cyanobacteriota</taxon>
        <taxon>Cyanophyceae</taxon>
        <taxon>Oscillatoriophycideae</taxon>
        <taxon>Chroococcales</taxon>
        <taxon>Aphanothecaceae</taxon>
        <taxon>Aphanothece</taxon>
    </lineage>
</organism>
<evidence type="ECO:0000313" key="2">
    <source>
        <dbReference type="Proteomes" id="UP000239001"/>
    </source>
</evidence>
<dbReference type="InterPro" id="IPR013321">
    <property type="entry name" value="Arc_rbn_hlx_hlx"/>
</dbReference>
<reference evidence="1 2" key="1">
    <citation type="submission" date="2018-03" db="EMBL/GenBank/DDBJ databases">
        <title>The ancient ancestry and fast evolution of plastids.</title>
        <authorList>
            <person name="Moore K.R."/>
            <person name="Magnabosco C."/>
            <person name="Momper L."/>
            <person name="Gold D.A."/>
            <person name="Bosak T."/>
            <person name="Fournier G.P."/>
        </authorList>
    </citation>
    <scope>NUCLEOTIDE SEQUENCE [LARGE SCALE GENOMIC DNA]</scope>
    <source>
        <strain evidence="1 2">CCALA 016</strain>
    </source>
</reference>
<dbReference type="InterPro" id="IPR010985">
    <property type="entry name" value="Ribbon_hlx_hlx"/>
</dbReference>
<dbReference type="SUPFAM" id="SSF47598">
    <property type="entry name" value="Ribbon-helix-helix"/>
    <property type="match status" value="1"/>
</dbReference>
<dbReference type="EMBL" id="PXOH01000022">
    <property type="protein sequence ID" value="PSF35214.1"/>
    <property type="molecule type" value="Genomic_DNA"/>
</dbReference>
<evidence type="ECO:0000313" key="1">
    <source>
        <dbReference type="EMBL" id="PSF35214.1"/>
    </source>
</evidence>
<dbReference type="GO" id="GO:0006355">
    <property type="term" value="P:regulation of DNA-templated transcription"/>
    <property type="evidence" value="ECO:0007669"/>
    <property type="project" value="InterPro"/>
</dbReference>
<sequence length="97" mass="10821">MTNPSTNRSLTTRTTLTLPTKLLEATDQLVIQGKVKSRNEFIAKAIKNELAALKRAEIDAELAEMAQDPEYQALVLQLDAEFALASWEAFQLGEKEE</sequence>
<dbReference type="Proteomes" id="UP000239001">
    <property type="component" value="Unassembled WGS sequence"/>
</dbReference>
<dbReference type="AlphaFoldDB" id="A0A2T1LUQ1"/>
<keyword evidence="2" id="KW-1185">Reference proteome</keyword>
<accession>A0A2T1LUQ1</accession>
<name>A0A2T1LUQ1_9CHRO</name>
<dbReference type="Gene3D" id="1.10.1220.10">
    <property type="entry name" value="Met repressor-like"/>
    <property type="match status" value="1"/>
</dbReference>
<dbReference type="RefSeq" id="WP_106458251.1">
    <property type="nucleotide sequence ID" value="NZ_PXOH01000022.1"/>
</dbReference>
<gene>
    <name evidence="1" type="ORF">C7H19_17700</name>
</gene>
<protein>
    <submittedName>
        <fullName evidence="1">CopG family transcriptional regulator</fullName>
    </submittedName>
</protein>
<dbReference type="OrthoDB" id="464787at2"/>
<reference evidence="1 2" key="2">
    <citation type="submission" date="2018-03" db="EMBL/GenBank/DDBJ databases">
        <authorList>
            <person name="Keele B.F."/>
        </authorList>
    </citation>
    <scope>NUCLEOTIDE SEQUENCE [LARGE SCALE GENOMIC DNA]</scope>
    <source>
        <strain evidence="1 2">CCALA 016</strain>
    </source>
</reference>
<comment type="caution">
    <text evidence="1">The sequence shown here is derived from an EMBL/GenBank/DDBJ whole genome shotgun (WGS) entry which is preliminary data.</text>
</comment>